<feature type="compositionally biased region" description="Basic and acidic residues" evidence="1">
    <location>
        <begin position="237"/>
        <end position="246"/>
    </location>
</feature>
<comment type="caution">
    <text evidence="2">The sequence shown here is derived from an EMBL/GenBank/DDBJ whole genome shotgun (WGS) entry which is preliminary data.</text>
</comment>
<keyword evidence="3" id="KW-1185">Reference proteome</keyword>
<evidence type="ECO:0000313" key="2">
    <source>
        <dbReference type="EMBL" id="TFB03874.1"/>
    </source>
</evidence>
<proteinExistence type="predicted"/>
<sequence length="421" mass="47169">MALDQLLLSQISTKLKHFFTSASDFSGERSANVRSPVSNTPHLFTNLPTPAWQKSNNLLTATGKNIKLSPPTYMFFDAEHNGVRRTKSQDASRIEQHLSPSVCESNRLYKTHGHAGQRHQPDHSVYSHPHPSPFANGLRVIIPTRIMCEQIIKYDCGHMCRRMIPCIQREPRHHHSLTCFSALSLHSYEPERHETPKLERRATLCPKCEAKGEDGKVYVNGTRRASAPQCGTGQESESLRRDDKSIATKVSASIGRSVSDPSRSSPPRLRRVRDTGNSSLRNEYTRLEPHLDPRPAPRPESRTASHTEPPSDACLEPPRNRGFDARRGRRHRPKDIVTQSLDLDWFASSMVPLCDRSPGSPTSVTGLLEYSQGNQNASTLSLGRLSRSTSVLKMLQKGLQRQPSMESFVCASAREVERGEE</sequence>
<evidence type="ECO:0000256" key="1">
    <source>
        <dbReference type="SAM" id="MobiDB-lite"/>
    </source>
</evidence>
<dbReference type="RefSeq" id="XP_073560075.1">
    <property type="nucleotide sequence ID" value="XM_073700968.1"/>
</dbReference>
<evidence type="ECO:0000313" key="3">
    <source>
        <dbReference type="Proteomes" id="UP001642720"/>
    </source>
</evidence>
<name>A0ABY2H7C7_9HYPO</name>
<dbReference type="EMBL" id="PPTA01000004">
    <property type="protein sequence ID" value="TFB03874.1"/>
    <property type="molecule type" value="Genomic_DNA"/>
</dbReference>
<protein>
    <submittedName>
        <fullName evidence="2">Uncharacterized protein</fullName>
    </submittedName>
</protein>
<gene>
    <name evidence="2" type="ORF">CCMA1212_003628</name>
</gene>
<feature type="region of interest" description="Disordered" evidence="1">
    <location>
        <begin position="219"/>
        <end position="334"/>
    </location>
</feature>
<reference evidence="2 3" key="1">
    <citation type="submission" date="2018-01" db="EMBL/GenBank/DDBJ databases">
        <title>Genome characterization of the sugarcane-associated fungus Trichoderma ghanense CCMA-1212 and their application in lignocelulose bioconversion.</title>
        <authorList>
            <person name="Steindorff A.S."/>
            <person name="Mendes T.D."/>
            <person name="Vilela E.S.D."/>
            <person name="Rodrigues D.S."/>
            <person name="Formighieri E.F."/>
            <person name="Melo I.S."/>
            <person name="Favaro L.C.L."/>
        </authorList>
    </citation>
    <scope>NUCLEOTIDE SEQUENCE [LARGE SCALE GENOMIC DNA]</scope>
    <source>
        <strain evidence="2 3">CCMA-1212</strain>
    </source>
</reference>
<dbReference type="Proteomes" id="UP001642720">
    <property type="component" value="Unassembled WGS sequence"/>
</dbReference>
<organism evidence="2 3">
    <name type="scientific">Trichoderma ghanense</name>
    <dbReference type="NCBI Taxonomy" id="65468"/>
    <lineage>
        <taxon>Eukaryota</taxon>
        <taxon>Fungi</taxon>
        <taxon>Dikarya</taxon>
        <taxon>Ascomycota</taxon>
        <taxon>Pezizomycotina</taxon>
        <taxon>Sordariomycetes</taxon>
        <taxon>Hypocreomycetidae</taxon>
        <taxon>Hypocreales</taxon>
        <taxon>Hypocreaceae</taxon>
        <taxon>Trichoderma</taxon>
    </lineage>
</organism>
<feature type="compositionally biased region" description="Basic and acidic residues" evidence="1">
    <location>
        <begin position="283"/>
        <end position="305"/>
    </location>
</feature>
<accession>A0ABY2H7C7</accession>
<dbReference type="GeneID" id="300575418"/>
<feature type="compositionally biased region" description="Low complexity" evidence="1">
    <location>
        <begin position="256"/>
        <end position="267"/>
    </location>
</feature>